<dbReference type="AlphaFoldDB" id="A0A7G9RCZ0"/>
<dbReference type="InterPro" id="IPR003593">
    <property type="entry name" value="AAA+_ATPase"/>
</dbReference>
<protein>
    <submittedName>
        <fullName evidence="8">ABC transporter ATP-binding protein</fullName>
    </submittedName>
</protein>
<comment type="similarity">
    <text evidence="2">Belongs to the ABC transporter superfamily.</text>
</comment>
<reference evidence="8 9" key="1">
    <citation type="submission" date="2020-08" db="EMBL/GenBank/DDBJ databases">
        <title>Genome sequence of Nocardioides mesophilus KACC 16243T.</title>
        <authorList>
            <person name="Hyun D.-W."/>
            <person name="Bae J.-W."/>
        </authorList>
    </citation>
    <scope>NUCLEOTIDE SEQUENCE [LARGE SCALE GENOMIC DNA]</scope>
    <source>
        <strain evidence="8 9">KACC 16243</strain>
    </source>
</reference>
<gene>
    <name evidence="8" type="ORF">H9L09_03180</name>
</gene>
<evidence type="ECO:0000256" key="5">
    <source>
        <dbReference type="ARBA" id="ARBA00022840"/>
    </source>
</evidence>
<evidence type="ECO:0000256" key="4">
    <source>
        <dbReference type="ARBA" id="ARBA00022741"/>
    </source>
</evidence>
<dbReference type="SUPFAM" id="SSF52540">
    <property type="entry name" value="P-loop containing nucleoside triphosphate hydrolases"/>
    <property type="match status" value="1"/>
</dbReference>
<dbReference type="Pfam" id="PF00005">
    <property type="entry name" value="ABC_tran"/>
    <property type="match status" value="1"/>
</dbReference>
<comment type="subcellular location">
    <subcellularLocation>
        <location evidence="1">Cell membrane</location>
        <topology evidence="1">Peripheral membrane protein</topology>
    </subcellularLocation>
</comment>
<dbReference type="InterPro" id="IPR050763">
    <property type="entry name" value="ABC_transporter_ATP-binding"/>
</dbReference>
<dbReference type="InterPro" id="IPR027417">
    <property type="entry name" value="P-loop_NTPase"/>
</dbReference>
<feature type="domain" description="ABC transporter" evidence="7">
    <location>
        <begin position="12"/>
        <end position="260"/>
    </location>
</feature>
<accession>A0A7G9RCZ0</accession>
<keyword evidence="4" id="KW-0547">Nucleotide-binding</keyword>
<evidence type="ECO:0000313" key="8">
    <source>
        <dbReference type="EMBL" id="QNN53465.1"/>
    </source>
</evidence>
<organism evidence="8 9">
    <name type="scientific">Nocardioides mesophilus</name>
    <dbReference type="NCBI Taxonomy" id="433659"/>
    <lineage>
        <taxon>Bacteria</taxon>
        <taxon>Bacillati</taxon>
        <taxon>Actinomycetota</taxon>
        <taxon>Actinomycetes</taxon>
        <taxon>Propionibacteriales</taxon>
        <taxon>Nocardioidaceae</taxon>
        <taxon>Nocardioides</taxon>
    </lineage>
</organism>
<dbReference type="KEGG" id="nmes:H9L09_03180"/>
<evidence type="ECO:0000256" key="3">
    <source>
        <dbReference type="ARBA" id="ARBA00022448"/>
    </source>
</evidence>
<proteinExistence type="inferred from homology"/>
<evidence type="ECO:0000313" key="9">
    <source>
        <dbReference type="Proteomes" id="UP000515947"/>
    </source>
</evidence>
<dbReference type="RefSeq" id="WP_187579307.1">
    <property type="nucleotide sequence ID" value="NZ_CP060713.1"/>
</dbReference>
<dbReference type="PROSITE" id="PS00211">
    <property type="entry name" value="ABC_TRANSPORTER_1"/>
    <property type="match status" value="1"/>
</dbReference>
<dbReference type="CDD" id="cd03230">
    <property type="entry name" value="ABC_DR_subfamily_A"/>
    <property type="match status" value="1"/>
</dbReference>
<keyword evidence="6" id="KW-0046">Antibiotic resistance</keyword>
<evidence type="ECO:0000259" key="7">
    <source>
        <dbReference type="PROSITE" id="PS50893"/>
    </source>
</evidence>
<dbReference type="Gene3D" id="3.40.50.300">
    <property type="entry name" value="P-loop containing nucleotide triphosphate hydrolases"/>
    <property type="match status" value="1"/>
</dbReference>
<dbReference type="GO" id="GO:0046677">
    <property type="term" value="P:response to antibiotic"/>
    <property type="evidence" value="ECO:0007669"/>
    <property type="project" value="UniProtKB-KW"/>
</dbReference>
<evidence type="ECO:0000256" key="2">
    <source>
        <dbReference type="ARBA" id="ARBA00005417"/>
    </source>
</evidence>
<dbReference type="SMART" id="SM00382">
    <property type="entry name" value="AAA"/>
    <property type="match status" value="1"/>
</dbReference>
<keyword evidence="9" id="KW-1185">Reference proteome</keyword>
<dbReference type="PANTHER" id="PTHR42711">
    <property type="entry name" value="ABC TRANSPORTER ATP-BINDING PROTEIN"/>
    <property type="match status" value="1"/>
</dbReference>
<dbReference type="GO" id="GO:0005524">
    <property type="term" value="F:ATP binding"/>
    <property type="evidence" value="ECO:0007669"/>
    <property type="project" value="UniProtKB-KW"/>
</dbReference>
<dbReference type="PANTHER" id="PTHR42711:SF5">
    <property type="entry name" value="ABC TRANSPORTER ATP-BINDING PROTEIN NATA"/>
    <property type="match status" value="1"/>
</dbReference>
<dbReference type="EMBL" id="CP060713">
    <property type="protein sequence ID" value="QNN53465.1"/>
    <property type="molecule type" value="Genomic_DNA"/>
</dbReference>
<keyword evidence="3" id="KW-0813">Transport</keyword>
<dbReference type="PROSITE" id="PS50893">
    <property type="entry name" value="ABC_TRANSPORTER_2"/>
    <property type="match status" value="1"/>
</dbReference>
<sequence length="340" mass="37219">MQEPATTSDAVVAVEGVSKVYRPTPMAMRMMVRTTIHSDVTALDGISLRVEAGQTVALVGPNGAGKTTLFRILTGLTTPTTGEAKVLGLDVDTQSLAVRRMVGFMQAEDRALFMRMSCLENLVFHARLQHIPRRDLRSRCMEALEDVGLASQAQSSVFALSAGMRARLQLARAIVHRPRLLILDEPTGAVDPVGAHELLLLVQRLVREHNLATLISSHRLEEIESLGSNVVLLDRGRIRYHGDLSTLRDQWRRPAVEMELDSIEAAKAACTLLGTHGVEVHRSGTEVECRLPAGWSSGQLFAILNSVADRLVHIREANVPLRDILAEMYAGPPPAVKERA</sequence>
<keyword evidence="5 8" id="KW-0067">ATP-binding</keyword>
<name>A0A7G9RCZ0_9ACTN</name>
<dbReference type="Proteomes" id="UP000515947">
    <property type="component" value="Chromosome"/>
</dbReference>
<evidence type="ECO:0000256" key="6">
    <source>
        <dbReference type="ARBA" id="ARBA00023251"/>
    </source>
</evidence>
<dbReference type="InterPro" id="IPR003439">
    <property type="entry name" value="ABC_transporter-like_ATP-bd"/>
</dbReference>
<dbReference type="InterPro" id="IPR017871">
    <property type="entry name" value="ABC_transporter-like_CS"/>
</dbReference>
<evidence type="ECO:0000256" key="1">
    <source>
        <dbReference type="ARBA" id="ARBA00004202"/>
    </source>
</evidence>
<dbReference type="GO" id="GO:0005886">
    <property type="term" value="C:plasma membrane"/>
    <property type="evidence" value="ECO:0007669"/>
    <property type="project" value="UniProtKB-SubCell"/>
</dbReference>
<dbReference type="GO" id="GO:0016887">
    <property type="term" value="F:ATP hydrolysis activity"/>
    <property type="evidence" value="ECO:0007669"/>
    <property type="project" value="InterPro"/>
</dbReference>